<sequence length="307" mass="33798">MSEYRPSALRGLLALTGRELKKWAKEPIILLMAILQPIIWMGLLGKAMNINAIFSASSLSNVNVPDISIPEYGITIPGWVIKQKLMDAFNSIGASVMQNVFGVTDYFSYMSVGMISMIVMFTTMFSGMSMVWDRRLGFLDKVLSTPVSRGAIIFSKVLNAALRSMFQATIILALAVAFGLKVSPTFNPLNLFGVYAAIFLLSVGLSSLFLALALRSTRHETQMAVVNLINMPLMFASNVFFPTSMMPEWLRAIASVNPVSYLTDAIRQLTILPLDVSVLVMDFAYLGVFAAVLFAAGITLSWKYLTR</sequence>
<keyword evidence="4 5" id="KW-0472">Membrane</keyword>
<evidence type="ECO:0000259" key="6">
    <source>
        <dbReference type="PROSITE" id="PS51012"/>
    </source>
</evidence>
<comment type="caution">
    <text evidence="7">The sequence shown here is derived from an EMBL/GenBank/DDBJ whole genome shotgun (WGS) entry which is preliminary data.</text>
</comment>
<reference evidence="7 8" key="1">
    <citation type="submission" date="2017-04" db="EMBL/GenBank/DDBJ databases">
        <title>Draft Aigarchaeota genome from a New Zealand hot spring.</title>
        <authorList>
            <person name="Reysenbach A.-L."/>
            <person name="Donaho J.A."/>
            <person name="Gerhart J."/>
            <person name="Kelley J.F."/>
            <person name="Kouba K."/>
            <person name="Podar M."/>
            <person name="Stott M."/>
        </authorList>
    </citation>
    <scope>NUCLEOTIDE SEQUENCE [LARGE SCALE GENOMIC DNA]</scope>
    <source>
        <strain evidence="7">NZ13_MG1</strain>
    </source>
</reference>
<name>A0A2R7Y8A6_9ARCH</name>
<dbReference type="InterPro" id="IPR047817">
    <property type="entry name" value="ABC2_TM_bact-type"/>
</dbReference>
<evidence type="ECO:0000256" key="4">
    <source>
        <dbReference type="ARBA" id="ARBA00023136"/>
    </source>
</evidence>
<dbReference type="InterPro" id="IPR051784">
    <property type="entry name" value="Nod_factor_ABC_transporter"/>
</dbReference>
<dbReference type="EMBL" id="NDWU01000004">
    <property type="protein sequence ID" value="PUA33781.1"/>
    <property type="molecule type" value="Genomic_DNA"/>
</dbReference>
<dbReference type="InterPro" id="IPR013525">
    <property type="entry name" value="ABC2_TM"/>
</dbReference>
<dbReference type="PROSITE" id="PS51012">
    <property type="entry name" value="ABC_TM2"/>
    <property type="match status" value="1"/>
</dbReference>
<evidence type="ECO:0000256" key="2">
    <source>
        <dbReference type="ARBA" id="ARBA00022692"/>
    </source>
</evidence>
<feature type="transmembrane region" description="Helical" evidence="5">
    <location>
        <begin position="224"/>
        <end position="241"/>
    </location>
</feature>
<feature type="transmembrane region" description="Helical" evidence="5">
    <location>
        <begin position="153"/>
        <end position="180"/>
    </location>
</feature>
<feature type="transmembrane region" description="Helical" evidence="5">
    <location>
        <begin position="106"/>
        <end position="132"/>
    </location>
</feature>
<gene>
    <name evidence="7" type="ORF">B9J98_02240</name>
</gene>
<dbReference type="PANTHER" id="PTHR43229:SF2">
    <property type="entry name" value="NODULATION PROTEIN J"/>
    <property type="match status" value="1"/>
</dbReference>
<feature type="transmembrane region" description="Helical" evidence="5">
    <location>
        <begin position="283"/>
        <end position="305"/>
    </location>
</feature>
<evidence type="ECO:0000313" key="7">
    <source>
        <dbReference type="EMBL" id="PUA33781.1"/>
    </source>
</evidence>
<feature type="domain" description="ABC transmembrane type-2" evidence="6">
    <location>
        <begin position="73"/>
        <end position="304"/>
    </location>
</feature>
<comment type="subcellular location">
    <subcellularLocation>
        <location evidence="1">Membrane</location>
        <topology evidence="1">Multi-pass membrane protein</topology>
    </subcellularLocation>
</comment>
<protein>
    <submittedName>
        <fullName evidence="7">Multidrug ABC transporter permease</fullName>
    </submittedName>
</protein>
<evidence type="ECO:0000256" key="5">
    <source>
        <dbReference type="SAM" id="Phobius"/>
    </source>
</evidence>
<proteinExistence type="predicted"/>
<feature type="transmembrane region" description="Helical" evidence="5">
    <location>
        <begin position="28"/>
        <end position="48"/>
    </location>
</feature>
<organism evidence="7 8">
    <name type="scientific">Candidatus Terraquivivens tikiterensis</name>
    <dbReference type="NCBI Taxonomy" id="1980982"/>
    <lineage>
        <taxon>Archaea</taxon>
        <taxon>Nitrososphaerota</taxon>
        <taxon>Candidatus Wolframiiraptoraceae</taxon>
        <taxon>Candidatus Terraquivivens</taxon>
    </lineage>
</organism>
<dbReference type="PIRSF" id="PIRSF006648">
    <property type="entry name" value="DrrB"/>
    <property type="match status" value="1"/>
</dbReference>
<accession>A0A2R7Y8A6</accession>
<dbReference type="GO" id="GO:0043190">
    <property type="term" value="C:ATP-binding cassette (ABC) transporter complex"/>
    <property type="evidence" value="ECO:0007669"/>
    <property type="project" value="InterPro"/>
</dbReference>
<feature type="transmembrane region" description="Helical" evidence="5">
    <location>
        <begin position="192"/>
        <end position="212"/>
    </location>
</feature>
<keyword evidence="2 5" id="KW-0812">Transmembrane</keyword>
<evidence type="ECO:0000256" key="3">
    <source>
        <dbReference type="ARBA" id="ARBA00022989"/>
    </source>
</evidence>
<keyword evidence="3 5" id="KW-1133">Transmembrane helix</keyword>
<dbReference type="InterPro" id="IPR000412">
    <property type="entry name" value="ABC_2_transport"/>
</dbReference>
<evidence type="ECO:0000256" key="1">
    <source>
        <dbReference type="ARBA" id="ARBA00004141"/>
    </source>
</evidence>
<dbReference type="GO" id="GO:0140359">
    <property type="term" value="F:ABC-type transporter activity"/>
    <property type="evidence" value="ECO:0007669"/>
    <property type="project" value="InterPro"/>
</dbReference>
<evidence type="ECO:0000313" key="8">
    <source>
        <dbReference type="Proteomes" id="UP000244066"/>
    </source>
</evidence>
<dbReference type="PANTHER" id="PTHR43229">
    <property type="entry name" value="NODULATION PROTEIN J"/>
    <property type="match status" value="1"/>
</dbReference>
<dbReference type="AlphaFoldDB" id="A0A2R7Y8A6"/>
<dbReference type="Proteomes" id="UP000244066">
    <property type="component" value="Unassembled WGS sequence"/>
</dbReference>
<dbReference type="Pfam" id="PF01061">
    <property type="entry name" value="ABC2_membrane"/>
    <property type="match status" value="1"/>
</dbReference>